<dbReference type="KEGG" id="hst:105182240"/>
<keyword evidence="4 10" id="KW-0138">CF(0)</keyword>
<accession>E2BFJ2</accession>
<evidence type="ECO:0000256" key="6">
    <source>
        <dbReference type="ARBA" id="ARBA00023065"/>
    </source>
</evidence>
<dbReference type="GO" id="GO:0031966">
    <property type="term" value="C:mitochondrial membrane"/>
    <property type="evidence" value="ECO:0007669"/>
    <property type="project" value="UniProtKB-SubCell"/>
</dbReference>
<evidence type="ECO:0000256" key="5">
    <source>
        <dbReference type="ARBA" id="ARBA00022781"/>
    </source>
</evidence>
<dbReference type="AlphaFoldDB" id="E2BFJ2"/>
<keyword evidence="9 10" id="KW-0066">ATP synthesis</keyword>
<evidence type="ECO:0000313" key="11">
    <source>
        <dbReference type="EMBL" id="EFN85514.1"/>
    </source>
</evidence>
<proteinExistence type="inferred from homology"/>
<protein>
    <recommendedName>
        <fullName evidence="10">ATP synthase subunit g</fullName>
        <shortName evidence="10">ATPase subunit g</shortName>
    </recommendedName>
</protein>
<dbReference type="PIRSF" id="PIRSF017835">
    <property type="entry name" value="ATP-synth_g_mitoch_animal"/>
    <property type="match status" value="1"/>
</dbReference>
<evidence type="ECO:0000256" key="10">
    <source>
        <dbReference type="PIRNR" id="PIRNR017835"/>
    </source>
</evidence>
<dbReference type="FunCoup" id="E2BFJ2">
    <property type="interactions" value="338"/>
</dbReference>
<sequence length="99" mass="11163">MASFMVKTINLTKAGIKKAIPVLNVWKQYAMVELTPPSPRDIPAIRNGFAKLVEGAKTGRFREVTVREAVINTLVTIEVYCWFYVGECIGKRHFVGYDV</sequence>
<name>E2BFJ2_HARSA</name>
<dbReference type="STRING" id="610380.E2BFJ2"/>
<evidence type="ECO:0000256" key="4">
    <source>
        <dbReference type="ARBA" id="ARBA00022547"/>
    </source>
</evidence>
<dbReference type="OMA" id="CIGKRHF"/>
<dbReference type="GO" id="GO:0015078">
    <property type="term" value="F:proton transmembrane transporter activity"/>
    <property type="evidence" value="ECO:0007669"/>
    <property type="project" value="UniProtKB-UniRule"/>
</dbReference>
<dbReference type="InParanoid" id="E2BFJ2"/>
<comment type="similarity">
    <text evidence="2 10">Belongs to the ATPase g subunit family.</text>
</comment>
<dbReference type="GO" id="GO:0015986">
    <property type="term" value="P:proton motive force-driven ATP synthesis"/>
    <property type="evidence" value="ECO:0007669"/>
    <property type="project" value="UniProtKB-UniRule"/>
</dbReference>
<keyword evidence="12" id="KW-1185">Reference proteome</keyword>
<dbReference type="Proteomes" id="UP000008237">
    <property type="component" value="Unassembled WGS sequence"/>
</dbReference>
<dbReference type="PhylomeDB" id="E2BFJ2"/>
<evidence type="ECO:0000313" key="12">
    <source>
        <dbReference type="Proteomes" id="UP000008237"/>
    </source>
</evidence>
<evidence type="ECO:0000256" key="3">
    <source>
        <dbReference type="ARBA" id="ARBA00022448"/>
    </source>
</evidence>
<dbReference type="OrthoDB" id="437at2759"/>
<evidence type="ECO:0000256" key="8">
    <source>
        <dbReference type="ARBA" id="ARBA00023136"/>
    </source>
</evidence>
<keyword evidence="5 10" id="KW-0375">Hydrogen ion transport</keyword>
<dbReference type="EMBL" id="GL448037">
    <property type="protein sequence ID" value="EFN85514.1"/>
    <property type="molecule type" value="Genomic_DNA"/>
</dbReference>
<dbReference type="GO" id="GO:0045259">
    <property type="term" value="C:proton-transporting ATP synthase complex"/>
    <property type="evidence" value="ECO:0007669"/>
    <property type="project" value="UniProtKB-UniRule"/>
</dbReference>
<evidence type="ECO:0000256" key="9">
    <source>
        <dbReference type="ARBA" id="ARBA00023310"/>
    </source>
</evidence>
<reference evidence="11 12" key="1">
    <citation type="journal article" date="2010" name="Science">
        <title>Genomic comparison of the ants Camponotus floridanus and Harpegnathos saltator.</title>
        <authorList>
            <person name="Bonasio R."/>
            <person name="Zhang G."/>
            <person name="Ye C."/>
            <person name="Mutti N.S."/>
            <person name="Fang X."/>
            <person name="Qin N."/>
            <person name="Donahue G."/>
            <person name="Yang P."/>
            <person name="Li Q."/>
            <person name="Li C."/>
            <person name="Zhang P."/>
            <person name="Huang Z."/>
            <person name="Berger S.L."/>
            <person name="Reinberg D."/>
            <person name="Wang J."/>
            <person name="Liebig J."/>
        </authorList>
    </citation>
    <scope>NUCLEOTIDE SEQUENCE [LARGE SCALE GENOMIC DNA]</scope>
    <source>
        <strain evidence="11 12">R22 G/1</strain>
    </source>
</reference>
<gene>
    <name evidence="11" type="ORF">EAI_09166</name>
</gene>
<keyword evidence="8 10" id="KW-0472">Membrane</keyword>
<keyword evidence="6 10" id="KW-0406">Ion transport</keyword>
<dbReference type="InterPro" id="IPR006808">
    <property type="entry name" value="ATP_synth_F0_gsu_mt"/>
</dbReference>
<dbReference type="InterPro" id="IPR016702">
    <property type="entry name" value="ATP5MG_metazoa"/>
</dbReference>
<comment type="subcellular location">
    <subcellularLocation>
        <location evidence="1">Mitochondrion membrane</location>
    </subcellularLocation>
</comment>
<evidence type="ECO:0000256" key="1">
    <source>
        <dbReference type="ARBA" id="ARBA00004325"/>
    </source>
</evidence>
<keyword evidence="7 10" id="KW-0496">Mitochondrion</keyword>
<evidence type="ECO:0000256" key="2">
    <source>
        <dbReference type="ARBA" id="ARBA00005699"/>
    </source>
</evidence>
<evidence type="ECO:0000256" key="7">
    <source>
        <dbReference type="ARBA" id="ARBA00023128"/>
    </source>
</evidence>
<dbReference type="Pfam" id="PF04718">
    <property type="entry name" value="ATP-synt_G"/>
    <property type="match status" value="1"/>
</dbReference>
<dbReference type="PANTHER" id="PTHR12386">
    <property type="entry name" value="ATP SYNTHASE SUBUNIT"/>
    <property type="match status" value="1"/>
</dbReference>
<organism evidence="12">
    <name type="scientific">Harpegnathos saltator</name>
    <name type="common">Jerdon's jumping ant</name>
    <dbReference type="NCBI Taxonomy" id="610380"/>
    <lineage>
        <taxon>Eukaryota</taxon>
        <taxon>Metazoa</taxon>
        <taxon>Ecdysozoa</taxon>
        <taxon>Arthropoda</taxon>
        <taxon>Hexapoda</taxon>
        <taxon>Insecta</taxon>
        <taxon>Pterygota</taxon>
        <taxon>Neoptera</taxon>
        <taxon>Endopterygota</taxon>
        <taxon>Hymenoptera</taxon>
        <taxon>Apocrita</taxon>
        <taxon>Aculeata</taxon>
        <taxon>Formicoidea</taxon>
        <taxon>Formicidae</taxon>
        <taxon>Ponerinae</taxon>
        <taxon>Ponerini</taxon>
        <taxon>Harpegnathos</taxon>
    </lineage>
</organism>
<keyword evidence="3 10" id="KW-0813">Transport</keyword>